<keyword evidence="14" id="KW-0472">Membrane</keyword>
<evidence type="ECO:0000256" key="11">
    <source>
        <dbReference type="ARBA" id="ARBA00022777"/>
    </source>
</evidence>
<dbReference type="PANTHER" id="PTHR32444:SF130">
    <property type="entry name" value="RECEPTOR-LIKE SERINE_THREONINE-PROTEIN KINASE"/>
    <property type="match status" value="1"/>
</dbReference>
<dbReference type="InterPro" id="IPR003609">
    <property type="entry name" value="Pan_app"/>
</dbReference>
<dbReference type="PROSITE" id="PS00108">
    <property type="entry name" value="PROTEIN_KINASE_ST"/>
    <property type="match status" value="2"/>
</dbReference>
<keyword evidence="15" id="KW-1015">Disulfide bond</keyword>
<dbReference type="PANTHER" id="PTHR32444">
    <property type="entry name" value="BULB-TYPE LECTIN DOMAIN-CONTAINING PROTEIN"/>
    <property type="match status" value="1"/>
</dbReference>
<evidence type="ECO:0000256" key="3">
    <source>
        <dbReference type="ARBA" id="ARBA00022475"/>
    </source>
</evidence>
<dbReference type="FunFam" id="2.90.10.10:FF:000005">
    <property type="entry name" value="G-type lectin S-receptor-like serine/threonine-protein kinase"/>
    <property type="match status" value="2"/>
</dbReference>
<evidence type="ECO:0000256" key="6">
    <source>
        <dbReference type="ARBA" id="ARBA00022679"/>
    </source>
</evidence>
<keyword evidence="7" id="KW-0812">Transmembrane</keyword>
<dbReference type="GO" id="GO:0004674">
    <property type="term" value="F:protein serine/threonine kinase activity"/>
    <property type="evidence" value="ECO:0007669"/>
    <property type="project" value="UniProtKB-KW"/>
</dbReference>
<evidence type="ECO:0000256" key="18">
    <source>
        <dbReference type="ARBA" id="ARBA00047899"/>
    </source>
</evidence>
<evidence type="ECO:0000256" key="15">
    <source>
        <dbReference type="ARBA" id="ARBA00023157"/>
    </source>
</evidence>
<feature type="chain" id="PRO_5025605791" description="non-specific serine/threonine protein kinase" evidence="21">
    <location>
        <begin position="18"/>
        <end position="1424"/>
    </location>
</feature>
<dbReference type="CDD" id="cd01098">
    <property type="entry name" value="PAN_AP_plant"/>
    <property type="match status" value="2"/>
</dbReference>
<evidence type="ECO:0000256" key="7">
    <source>
        <dbReference type="ARBA" id="ARBA00022692"/>
    </source>
</evidence>
<dbReference type="Gene3D" id="2.10.25.10">
    <property type="entry name" value="Laminin"/>
    <property type="match status" value="1"/>
</dbReference>
<evidence type="ECO:0000256" key="12">
    <source>
        <dbReference type="ARBA" id="ARBA00022840"/>
    </source>
</evidence>
<dbReference type="GO" id="GO:0030246">
    <property type="term" value="F:carbohydrate binding"/>
    <property type="evidence" value="ECO:0007669"/>
    <property type="project" value="UniProtKB-KW"/>
</dbReference>
<dbReference type="PROSITE" id="PS50948">
    <property type="entry name" value="PAN"/>
    <property type="match status" value="2"/>
</dbReference>
<dbReference type="InterPro" id="IPR036426">
    <property type="entry name" value="Bulb-type_lectin_dom_sf"/>
</dbReference>
<protein>
    <recommendedName>
        <fullName evidence="2">non-specific serine/threonine protein kinase</fullName>
        <ecNumber evidence="2">2.7.11.1</ecNumber>
    </recommendedName>
</protein>
<keyword evidence="17" id="KW-0325">Glycoprotein</keyword>
<keyword evidence="9" id="KW-0430">Lectin</keyword>
<feature type="domain" description="Bulb-type lectin" evidence="23">
    <location>
        <begin position="403"/>
        <end position="528"/>
    </location>
</feature>
<feature type="binding site" evidence="20">
    <location>
        <position position="868"/>
    </location>
    <ligand>
        <name>ATP</name>
        <dbReference type="ChEBI" id="CHEBI:30616"/>
    </ligand>
</feature>
<keyword evidence="26" id="KW-1185">Reference proteome</keyword>
<reference evidence="25 26" key="1">
    <citation type="journal article" date="2020" name="Mol. Plant">
        <title>The Chromosome-Based Rubber Tree Genome Provides New Insights into Spurge Genome Evolution and Rubber Biosynthesis.</title>
        <authorList>
            <person name="Liu J."/>
            <person name="Shi C."/>
            <person name="Shi C.C."/>
            <person name="Li W."/>
            <person name="Zhang Q.J."/>
            <person name="Zhang Y."/>
            <person name="Li K."/>
            <person name="Lu H.F."/>
            <person name="Shi C."/>
            <person name="Zhu S.T."/>
            <person name="Xiao Z.Y."/>
            <person name="Nan H."/>
            <person name="Yue Y."/>
            <person name="Zhu X.G."/>
            <person name="Wu Y."/>
            <person name="Hong X.N."/>
            <person name="Fan G.Y."/>
            <person name="Tong Y."/>
            <person name="Zhang D."/>
            <person name="Mao C.L."/>
            <person name="Liu Y.L."/>
            <person name="Hao S.J."/>
            <person name="Liu W.Q."/>
            <person name="Lv M.Q."/>
            <person name="Zhang H.B."/>
            <person name="Liu Y."/>
            <person name="Hu-Tang G.R."/>
            <person name="Wang J.P."/>
            <person name="Wang J.H."/>
            <person name="Sun Y.H."/>
            <person name="Ni S.B."/>
            <person name="Chen W.B."/>
            <person name="Zhang X.C."/>
            <person name="Jiao Y.N."/>
            <person name="Eichler E.E."/>
            <person name="Li G.H."/>
            <person name="Liu X."/>
            <person name="Gao L.Z."/>
        </authorList>
    </citation>
    <scope>NUCLEOTIDE SEQUENCE [LARGE SCALE GENOMIC DNA]</scope>
    <source>
        <strain evidence="26">cv. GT1</strain>
        <tissue evidence="25">Leaf</tissue>
    </source>
</reference>
<evidence type="ECO:0000259" key="23">
    <source>
        <dbReference type="PROSITE" id="PS50927"/>
    </source>
</evidence>
<feature type="domain" description="Protein kinase" evidence="22">
    <location>
        <begin position="1196"/>
        <end position="1424"/>
    </location>
</feature>
<dbReference type="SMART" id="SM00473">
    <property type="entry name" value="PAN_AP"/>
    <property type="match status" value="2"/>
</dbReference>
<dbReference type="GO" id="GO:0005886">
    <property type="term" value="C:plasma membrane"/>
    <property type="evidence" value="ECO:0007669"/>
    <property type="project" value="UniProtKB-SubCell"/>
</dbReference>
<keyword evidence="8 21" id="KW-0732">Signal</keyword>
<dbReference type="InterPro" id="IPR017441">
    <property type="entry name" value="Protein_kinase_ATP_BS"/>
</dbReference>
<dbReference type="FunFam" id="1.10.510.10:FF:000060">
    <property type="entry name" value="G-type lectin S-receptor-like serine/threonine-protein kinase"/>
    <property type="match status" value="1"/>
</dbReference>
<keyword evidence="12 20" id="KW-0067">ATP-binding</keyword>
<dbReference type="InterPro" id="IPR011009">
    <property type="entry name" value="Kinase-like_dom_sf"/>
</dbReference>
<evidence type="ECO:0000256" key="19">
    <source>
        <dbReference type="ARBA" id="ARBA00048679"/>
    </source>
</evidence>
<dbReference type="FunFam" id="1.10.510.10:FF:001019">
    <property type="entry name" value="G-type lectin S-receptor-like serine/threonine-protein kinase B120"/>
    <property type="match status" value="1"/>
</dbReference>
<proteinExistence type="predicted"/>
<dbReference type="Pfam" id="PF00069">
    <property type="entry name" value="Pkinase"/>
    <property type="match status" value="1"/>
</dbReference>
<sequence length="1424" mass="162674">MLLKVLFLFNLFPFCIAFDTLTANESLTSSNILLSKERNFALGFFSRGSSRYKYLGIWYHQLPEQTVVWVANRENPINDSSAALSISSDGNLILYASHDQKFPLWSTDVSLKGRYACIARLLDSGNLVLVQSETIVWQSFDYPTDTLLPGMKLGLDRKIGLNRFLTSWKSADDPGIGDTSFKLNPIGSPQLFLYKGLIPYWRSNPWPWTSPVPIPIPKYLYKYTFANTEDGIYYIYMVDDKSVITRSVVDNSGLIQRLTWDNTSRQWKPTWSAPKYRYGHCGANSICSATNVETFECKCLPGYKPKSLTEWYLRDGSHGCVRIHKQTSMCGNGEGFVKVAGLKFPDTSIASLKNMNMTSFECEQLCLRNCSCKAFAMLDFERKGFGCMMWYGELRVEDYTWGRDLYVRVDRIALGSNLLLSRKEIFALGFFSPGNSKYKYLGIWYHKLPEQTVVWVANRNNPINDTSGVLFLAPDGNLELYNNHDRGLPFWSTNVSMEGTVDCVARLLDSGNLVLVPNDESKRIFWQSFDYPTDTMLPGMKLGLDRRIGLERSLTSWRSADDPGKGDWLYRLNPSGCPQFFLYNGLIPYWRSPPWPWGPTPVPGYSSTSTNNQEEIYYSFHSEVDESIPTRNVVNNSGLVQRLTWDNSSYQWRVSRSDPKYIYGHCGGYSILNANNFDSLDCMCLPGYEPKSIKNWYLRDGSAGCMRKREQTMSMCRNGEGFVKVEHLKVPDTSIAALMNTSLRSTECEQLCLNNCSCKAFAILDIERKGIGCLTWYGQLMDTTQYSEARELYVRVDAIELVKKKAIFSILLENELIESRQSPDLPIFNLRTISAATNNFSPANKLGQGGFGSVYKGRLHNGQEIAVKRLSQSSGQGIEEFKNEVALIARLQHRNLVKLLGCCIHREEQMLIYEYLPNKAWTALFLVRLFIPLLHCSYLIVGQYPIISNTSFQNFVVDQRQRSFLDWNKRFDIIVGIARGILYLHHDSRLRIIHRDLKTSNVLLDADMNPKISDFGMARIFRGDEVQDKTNRVVGTYGYMAPEYVIFGKFSTKSDVFSFGVMLLEIISGKKSNTCYPEDPSLNLIGHVSNGDTMLPGLKIGLNRKNGMYRFLTSWRSADDPGTGDWSYKLNPNGCPQFFLYKGLTRIWRSSPWPWDPAPMPGYLPTSANNQEIYYTFLLEDEFLLSRIVVKNSGLIQRLTWDSSSSQWRVSRAKVESPTDTPISLAQGSNGNSNIGLTQEQYQNLIALLQASQLDSTTSVPNSNSYPNSTPVTNLVSSFMPQPDNGLGQGGFDLVYKGEEQMLIYEYLPNKSLDYFIFDERRRSILDWRKHFDIIIGIARGILYLHHDSRLRIIHRDLKTSNVLLDADINPKISDFGMARIFNGMMFKTRLTELREHMVTWQQNMQCLENFQYNQMYIALELYY</sequence>
<dbReference type="Pfam" id="PF00954">
    <property type="entry name" value="S_locus_glycop"/>
    <property type="match status" value="2"/>
</dbReference>
<dbReference type="InterPro" id="IPR001480">
    <property type="entry name" value="Bulb-type_lectin_dom"/>
</dbReference>
<evidence type="ECO:0000256" key="16">
    <source>
        <dbReference type="ARBA" id="ARBA00023170"/>
    </source>
</evidence>
<evidence type="ECO:0000256" key="8">
    <source>
        <dbReference type="ARBA" id="ARBA00022729"/>
    </source>
</evidence>
<feature type="domain" description="Apple" evidence="24">
    <location>
        <begin position="330"/>
        <end position="410"/>
    </location>
</feature>
<dbReference type="CDD" id="cd00028">
    <property type="entry name" value="B_lectin"/>
    <property type="match status" value="2"/>
</dbReference>
<dbReference type="InterPro" id="IPR001245">
    <property type="entry name" value="Ser-Thr/Tyr_kinase_cat_dom"/>
</dbReference>
<evidence type="ECO:0000256" key="10">
    <source>
        <dbReference type="ARBA" id="ARBA00022741"/>
    </source>
</evidence>
<evidence type="ECO:0000256" key="4">
    <source>
        <dbReference type="ARBA" id="ARBA00022527"/>
    </source>
</evidence>
<accession>A0A6A6LWZ5</accession>
<keyword evidence="10 20" id="KW-0547">Nucleotide-binding</keyword>
<feature type="domain" description="Protein kinase" evidence="22">
    <location>
        <begin position="840"/>
        <end position="1178"/>
    </location>
</feature>
<dbReference type="Proteomes" id="UP000467840">
    <property type="component" value="Chromosome 9"/>
</dbReference>
<evidence type="ECO:0000259" key="24">
    <source>
        <dbReference type="PROSITE" id="PS50948"/>
    </source>
</evidence>
<keyword evidence="4" id="KW-0723">Serine/threonine-protein kinase</keyword>
<comment type="caution">
    <text evidence="25">The sequence shown here is derived from an EMBL/GenBank/DDBJ whole genome shotgun (WGS) entry which is preliminary data.</text>
</comment>
<feature type="domain" description="Apple" evidence="24">
    <location>
        <begin position="716"/>
        <end position="797"/>
    </location>
</feature>
<dbReference type="Pfam" id="PF08276">
    <property type="entry name" value="PAN_2"/>
    <property type="match status" value="2"/>
</dbReference>
<dbReference type="Gene3D" id="3.30.200.20">
    <property type="entry name" value="Phosphorylase Kinase, domain 1"/>
    <property type="match status" value="1"/>
</dbReference>
<evidence type="ECO:0000256" key="2">
    <source>
        <dbReference type="ARBA" id="ARBA00012513"/>
    </source>
</evidence>
<evidence type="ECO:0000256" key="14">
    <source>
        <dbReference type="ARBA" id="ARBA00023136"/>
    </source>
</evidence>
<evidence type="ECO:0000256" key="1">
    <source>
        <dbReference type="ARBA" id="ARBA00004251"/>
    </source>
</evidence>
<dbReference type="Gene3D" id="2.90.10.10">
    <property type="entry name" value="Bulb-type lectin domain"/>
    <property type="match status" value="2"/>
</dbReference>
<dbReference type="InterPro" id="IPR008271">
    <property type="entry name" value="Ser/Thr_kinase_AS"/>
</dbReference>
<keyword evidence="5" id="KW-0245">EGF-like domain</keyword>
<name>A0A6A6LWZ5_HEVBR</name>
<keyword evidence="16" id="KW-0675">Receptor</keyword>
<evidence type="ECO:0000256" key="17">
    <source>
        <dbReference type="ARBA" id="ARBA00023180"/>
    </source>
</evidence>
<dbReference type="GO" id="GO:0005524">
    <property type="term" value="F:ATP binding"/>
    <property type="evidence" value="ECO:0007669"/>
    <property type="project" value="UniProtKB-UniRule"/>
</dbReference>
<comment type="catalytic activity">
    <reaction evidence="19">
        <text>L-seryl-[protein] + ATP = O-phospho-L-seryl-[protein] + ADP + H(+)</text>
        <dbReference type="Rhea" id="RHEA:17989"/>
        <dbReference type="Rhea" id="RHEA-COMP:9863"/>
        <dbReference type="Rhea" id="RHEA-COMP:11604"/>
        <dbReference type="ChEBI" id="CHEBI:15378"/>
        <dbReference type="ChEBI" id="CHEBI:29999"/>
        <dbReference type="ChEBI" id="CHEBI:30616"/>
        <dbReference type="ChEBI" id="CHEBI:83421"/>
        <dbReference type="ChEBI" id="CHEBI:456216"/>
        <dbReference type="EC" id="2.7.11.1"/>
    </reaction>
</comment>
<keyword evidence="3" id="KW-1003">Cell membrane</keyword>
<evidence type="ECO:0000256" key="5">
    <source>
        <dbReference type="ARBA" id="ARBA00022536"/>
    </source>
</evidence>
<keyword evidence="11" id="KW-0418">Kinase</keyword>
<dbReference type="SMART" id="SM00108">
    <property type="entry name" value="B_lectin"/>
    <property type="match status" value="2"/>
</dbReference>
<dbReference type="PROSITE" id="PS50927">
    <property type="entry name" value="BULB_LECTIN"/>
    <property type="match status" value="2"/>
</dbReference>
<evidence type="ECO:0000256" key="9">
    <source>
        <dbReference type="ARBA" id="ARBA00022734"/>
    </source>
</evidence>
<organism evidence="25 26">
    <name type="scientific">Hevea brasiliensis</name>
    <name type="common">Para rubber tree</name>
    <name type="synonym">Siphonia brasiliensis</name>
    <dbReference type="NCBI Taxonomy" id="3981"/>
    <lineage>
        <taxon>Eukaryota</taxon>
        <taxon>Viridiplantae</taxon>
        <taxon>Streptophyta</taxon>
        <taxon>Embryophyta</taxon>
        <taxon>Tracheophyta</taxon>
        <taxon>Spermatophyta</taxon>
        <taxon>Magnoliopsida</taxon>
        <taxon>eudicotyledons</taxon>
        <taxon>Gunneridae</taxon>
        <taxon>Pentapetalae</taxon>
        <taxon>rosids</taxon>
        <taxon>fabids</taxon>
        <taxon>Malpighiales</taxon>
        <taxon>Euphorbiaceae</taxon>
        <taxon>Crotonoideae</taxon>
        <taxon>Micrandreae</taxon>
        <taxon>Hevea</taxon>
    </lineage>
</organism>
<dbReference type="SMART" id="SM00220">
    <property type="entry name" value="S_TKc"/>
    <property type="match status" value="1"/>
</dbReference>
<dbReference type="EMBL" id="JAAGAX010000008">
    <property type="protein sequence ID" value="KAF2305037.1"/>
    <property type="molecule type" value="Genomic_DNA"/>
</dbReference>
<evidence type="ECO:0000256" key="13">
    <source>
        <dbReference type="ARBA" id="ARBA00022989"/>
    </source>
</evidence>
<dbReference type="EC" id="2.7.11.1" evidence="2"/>
<dbReference type="GO" id="GO:0048544">
    <property type="term" value="P:recognition of pollen"/>
    <property type="evidence" value="ECO:0007669"/>
    <property type="project" value="InterPro"/>
</dbReference>
<feature type="domain" description="Bulb-type lectin" evidence="23">
    <location>
        <begin position="18"/>
        <end position="142"/>
    </location>
</feature>
<dbReference type="PROSITE" id="PS00107">
    <property type="entry name" value="PROTEIN_KINASE_ATP"/>
    <property type="match status" value="1"/>
</dbReference>
<evidence type="ECO:0000256" key="21">
    <source>
        <dbReference type="SAM" id="SignalP"/>
    </source>
</evidence>
<dbReference type="SUPFAM" id="SSF56112">
    <property type="entry name" value="Protein kinase-like (PK-like)"/>
    <property type="match status" value="2"/>
</dbReference>
<keyword evidence="13" id="KW-1133">Transmembrane helix</keyword>
<feature type="signal peptide" evidence="21">
    <location>
        <begin position="1"/>
        <end position="17"/>
    </location>
</feature>
<gene>
    <name evidence="25" type="ORF">GH714_001253</name>
</gene>
<dbReference type="FunFam" id="3.30.200.20:FF:000330">
    <property type="entry name" value="G-type lectin S-receptor-like serine/threonine-protein kinase At4g03230"/>
    <property type="match status" value="1"/>
</dbReference>
<comment type="subcellular location">
    <subcellularLocation>
        <location evidence="1">Cell membrane</location>
        <topology evidence="1">Single-pass type I membrane protein</topology>
    </subcellularLocation>
</comment>
<dbReference type="PROSITE" id="PS50011">
    <property type="entry name" value="PROTEIN_KINASE_DOM"/>
    <property type="match status" value="2"/>
</dbReference>
<dbReference type="InterPro" id="IPR000719">
    <property type="entry name" value="Prot_kinase_dom"/>
</dbReference>
<dbReference type="SUPFAM" id="SSF51110">
    <property type="entry name" value="alpha-D-mannose-specific plant lectins"/>
    <property type="match status" value="2"/>
</dbReference>
<dbReference type="Gene3D" id="1.10.510.10">
    <property type="entry name" value="Transferase(Phosphotransferase) domain 1"/>
    <property type="match status" value="2"/>
</dbReference>
<comment type="catalytic activity">
    <reaction evidence="18">
        <text>L-threonyl-[protein] + ATP = O-phospho-L-threonyl-[protein] + ADP + H(+)</text>
        <dbReference type="Rhea" id="RHEA:46608"/>
        <dbReference type="Rhea" id="RHEA-COMP:11060"/>
        <dbReference type="Rhea" id="RHEA-COMP:11605"/>
        <dbReference type="ChEBI" id="CHEBI:15378"/>
        <dbReference type="ChEBI" id="CHEBI:30013"/>
        <dbReference type="ChEBI" id="CHEBI:30616"/>
        <dbReference type="ChEBI" id="CHEBI:61977"/>
        <dbReference type="ChEBI" id="CHEBI:456216"/>
        <dbReference type="EC" id="2.7.11.1"/>
    </reaction>
</comment>
<keyword evidence="6" id="KW-0808">Transferase</keyword>
<evidence type="ECO:0000259" key="22">
    <source>
        <dbReference type="PROSITE" id="PS50011"/>
    </source>
</evidence>
<dbReference type="Pfam" id="PF07714">
    <property type="entry name" value="PK_Tyr_Ser-Thr"/>
    <property type="match status" value="1"/>
</dbReference>
<evidence type="ECO:0000313" key="25">
    <source>
        <dbReference type="EMBL" id="KAF2305037.1"/>
    </source>
</evidence>
<dbReference type="Pfam" id="PF01453">
    <property type="entry name" value="B_lectin"/>
    <property type="match status" value="2"/>
</dbReference>
<evidence type="ECO:0000256" key="20">
    <source>
        <dbReference type="PROSITE-ProRule" id="PRU10141"/>
    </source>
</evidence>
<evidence type="ECO:0000313" key="26">
    <source>
        <dbReference type="Proteomes" id="UP000467840"/>
    </source>
</evidence>
<dbReference type="InterPro" id="IPR000858">
    <property type="entry name" value="S_locus_glycoprot_dom"/>
</dbReference>